<dbReference type="GO" id="GO:0048257">
    <property type="term" value="F:3'-flap endonuclease activity"/>
    <property type="evidence" value="ECO:0007669"/>
    <property type="project" value="TreeGrafter"/>
</dbReference>
<comment type="subunit">
    <text evidence="14">Interacts with EME1.</text>
</comment>
<dbReference type="EMBL" id="CWKI01000009">
    <property type="protein sequence ID" value="CTR08871.1"/>
    <property type="molecule type" value="Genomic_DNA"/>
</dbReference>
<dbReference type="GO" id="GO:0003677">
    <property type="term" value="F:DNA binding"/>
    <property type="evidence" value="ECO:0007669"/>
    <property type="project" value="UniProtKB-UniRule"/>
</dbReference>
<evidence type="ECO:0000259" key="16">
    <source>
        <dbReference type="SMART" id="SM00891"/>
    </source>
</evidence>
<gene>
    <name evidence="17" type="primary">FGENESH: predicted gene_9.78</name>
    <name evidence="18" type="ORF">AAT19DRAFT_16368</name>
    <name evidence="17" type="ORF">BN2166_0047320</name>
</gene>
<reference evidence="17 19" key="1">
    <citation type="submission" date="2015-07" db="EMBL/GenBank/DDBJ databases">
        <authorList>
            <person name="Cajimat M.N.B."/>
            <person name="Milazzo M.L."/>
            <person name="Fulhorst C.F."/>
        </authorList>
    </citation>
    <scope>NUCLEOTIDE SEQUENCE [LARGE SCALE GENOMIC DNA]</scope>
    <source>
        <strain evidence="17">Single colony</strain>
    </source>
</reference>
<dbReference type="PANTHER" id="PTHR13451">
    <property type="entry name" value="CLASS II CROSSOVER JUNCTION ENDONUCLEASE MUS81"/>
    <property type="match status" value="1"/>
</dbReference>
<dbReference type="STRING" id="5286.A0A0K3CNW7"/>
<evidence type="ECO:0000313" key="19">
    <source>
        <dbReference type="Proteomes" id="UP000199069"/>
    </source>
</evidence>
<comment type="similarity">
    <text evidence="3 14">Belongs to the XPF family.</text>
</comment>
<keyword evidence="7 14" id="KW-0227">DNA damage</keyword>
<evidence type="ECO:0000313" key="20">
    <source>
        <dbReference type="Proteomes" id="UP000239560"/>
    </source>
</evidence>
<accession>A0A0K3CNW7</accession>
<dbReference type="CDD" id="cd21036">
    <property type="entry name" value="WH_MUS81"/>
    <property type="match status" value="1"/>
</dbReference>
<dbReference type="InterPro" id="IPR006166">
    <property type="entry name" value="ERCC4_domain"/>
</dbReference>
<dbReference type="InterPro" id="IPR036388">
    <property type="entry name" value="WH-like_DNA-bd_sf"/>
</dbReference>
<evidence type="ECO:0000256" key="15">
    <source>
        <dbReference type="SAM" id="MobiDB-lite"/>
    </source>
</evidence>
<evidence type="ECO:0000256" key="5">
    <source>
        <dbReference type="ARBA" id="ARBA00022723"/>
    </source>
</evidence>
<dbReference type="Gene3D" id="1.10.150.110">
    <property type="entry name" value="DNA polymerase beta, N-terminal domain-like"/>
    <property type="match status" value="1"/>
</dbReference>
<keyword evidence="12 14" id="KW-0539">Nucleus</keyword>
<dbReference type="Gene3D" id="3.40.50.10130">
    <property type="match status" value="1"/>
</dbReference>
<evidence type="ECO:0000256" key="6">
    <source>
        <dbReference type="ARBA" id="ARBA00022759"/>
    </source>
</evidence>
<evidence type="ECO:0000256" key="14">
    <source>
        <dbReference type="RuleBase" id="RU369042"/>
    </source>
</evidence>
<dbReference type="EC" id="3.1.22.-" evidence="14"/>
<dbReference type="Gene3D" id="1.10.150.670">
    <property type="entry name" value="Crossover junction endonuclease EME1, DNA-binding domain"/>
    <property type="match status" value="1"/>
</dbReference>
<dbReference type="InterPro" id="IPR011335">
    <property type="entry name" value="Restrct_endonuc-II-like"/>
</dbReference>
<evidence type="ECO:0000256" key="13">
    <source>
        <dbReference type="ARBA" id="ARBA00023254"/>
    </source>
</evidence>
<dbReference type="InterPro" id="IPR047416">
    <property type="entry name" value="XPF_nuclease_Mus81"/>
</dbReference>
<evidence type="ECO:0000256" key="2">
    <source>
        <dbReference type="ARBA" id="ARBA00004123"/>
    </source>
</evidence>
<evidence type="ECO:0000256" key="4">
    <source>
        <dbReference type="ARBA" id="ARBA00022722"/>
    </source>
</evidence>
<feature type="compositionally biased region" description="Basic residues" evidence="15">
    <location>
        <begin position="92"/>
        <end position="102"/>
    </location>
</feature>
<dbReference type="GO" id="GO:0048476">
    <property type="term" value="C:Holliday junction resolvase complex"/>
    <property type="evidence" value="ECO:0007669"/>
    <property type="project" value="UniProtKB-UniRule"/>
</dbReference>
<dbReference type="InterPro" id="IPR042530">
    <property type="entry name" value="EME1/EME2_C"/>
</dbReference>
<dbReference type="InterPro" id="IPR010996">
    <property type="entry name" value="HHH_MUS81"/>
</dbReference>
<keyword evidence="10 14" id="KW-0233">DNA recombination</keyword>
<keyword evidence="13" id="KW-0469">Meiosis</keyword>
<dbReference type="Pfam" id="PF02732">
    <property type="entry name" value="ERCC4"/>
    <property type="match status" value="1"/>
</dbReference>
<feature type="compositionally biased region" description="Low complexity" evidence="15">
    <location>
        <begin position="323"/>
        <end position="355"/>
    </location>
</feature>
<feature type="region of interest" description="Disordered" evidence="15">
    <location>
        <begin position="644"/>
        <end position="700"/>
    </location>
</feature>
<dbReference type="GO" id="GO:0031573">
    <property type="term" value="P:mitotic intra-S DNA damage checkpoint signaling"/>
    <property type="evidence" value="ECO:0007669"/>
    <property type="project" value="TreeGrafter"/>
</dbReference>
<dbReference type="Pfam" id="PF14716">
    <property type="entry name" value="HHH_8"/>
    <property type="match status" value="1"/>
</dbReference>
<dbReference type="SUPFAM" id="SSF52980">
    <property type="entry name" value="Restriction endonuclease-like"/>
    <property type="match status" value="1"/>
</dbReference>
<dbReference type="Gene3D" id="1.10.10.10">
    <property type="entry name" value="Winged helix-like DNA-binding domain superfamily/Winged helix DNA-binding domain"/>
    <property type="match status" value="1"/>
</dbReference>
<dbReference type="Pfam" id="PF21136">
    <property type="entry name" value="WHD_MUS81"/>
    <property type="match status" value="1"/>
</dbReference>
<dbReference type="EMBL" id="LCTV02000009">
    <property type="protein sequence ID" value="PRQ72444.1"/>
    <property type="molecule type" value="Genomic_DNA"/>
</dbReference>
<dbReference type="Proteomes" id="UP000239560">
    <property type="component" value="Unassembled WGS sequence"/>
</dbReference>
<evidence type="ECO:0000313" key="18">
    <source>
        <dbReference type="EMBL" id="PRQ72444.1"/>
    </source>
</evidence>
<comment type="subcellular location">
    <subcellularLocation>
        <location evidence="2 14">Nucleus</location>
    </subcellularLocation>
</comment>
<keyword evidence="8 14" id="KW-0378">Hydrolase</keyword>
<dbReference type="SUPFAM" id="SSF47802">
    <property type="entry name" value="DNA polymerase beta, N-terminal domain-like"/>
    <property type="match status" value="1"/>
</dbReference>
<keyword evidence="6 14" id="KW-0255">Endonuclease</keyword>
<evidence type="ECO:0000256" key="8">
    <source>
        <dbReference type="ARBA" id="ARBA00022801"/>
    </source>
</evidence>
<evidence type="ECO:0000256" key="10">
    <source>
        <dbReference type="ARBA" id="ARBA00023172"/>
    </source>
</evidence>
<keyword evidence="4 14" id="KW-0540">Nuclease</keyword>
<proteinExistence type="inferred from homology"/>
<dbReference type="InterPro" id="IPR027421">
    <property type="entry name" value="DNA_pol_lamdba_lyase_dom_sf"/>
</dbReference>
<dbReference type="GO" id="GO:0000712">
    <property type="term" value="P:resolution of meiotic recombination intermediates"/>
    <property type="evidence" value="ECO:0007669"/>
    <property type="project" value="TreeGrafter"/>
</dbReference>
<evidence type="ECO:0000313" key="17">
    <source>
        <dbReference type="EMBL" id="CTR08871.1"/>
    </source>
</evidence>
<feature type="compositionally biased region" description="Low complexity" evidence="15">
    <location>
        <begin position="644"/>
        <end position="675"/>
    </location>
</feature>
<comment type="function">
    <text evidence="14">Interacts with EME1 to form a DNA structure-specific endonuclease with substrate preference for branched DNA structures with a 5'-end at the branch nick. Typical substrates include 3'-flap structures, D-loops, replication forks and nicked Holliday junctions. May be required in mitosis for the processing of stalled or collapsed replication fork intermediates. May be required in meiosis for the repair of meiosis-specific double strand breaks subsequent to single-end invasion (SEI).</text>
</comment>
<protein>
    <recommendedName>
        <fullName evidence="14">Crossover junction endonuclease MUS81</fullName>
        <ecNumber evidence="14">3.1.22.-</ecNumber>
    </recommendedName>
</protein>
<dbReference type="GO" id="GO:0006308">
    <property type="term" value="P:DNA catabolic process"/>
    <property type="evidence" value="ECO:0007669"/>
    <property type="project" value="UniProtKB-UniRule"/>
</dbReference>
<reference evidence="18 20" key="2">
    <citation type="journal article" date="2018" name="Elife">
        <title>Functional genomics of lipid metabolism in the oleaginous yeast Rhodosporidium toruloides.</title>
        <authorList>
            <person name="Coradetti S.T."/>
            <person name="Pinel D."/>
            <person name="Geiselman G."/>
            <person name="Ito M."/>
            <person name="Mondo S."/>
            <person name="Reilly M.C."/>
            <person name="Cheng Y.F."/>
            <person name="Bauer S."/>
            <person name="Grigoriev I."/>
            <person name="Gladden J.M."/>
            <person name="Simmons B.A."/>
            <person name="Brem R."/>
            <person name="Arkin A.P."/>
            <person name="Skerker J.M."/>
        </authorList>
    </citation>
    <scope>NUCLEOTIDE SEQUENCE [LARGE SCALE GENOMIC DNA]</scope>
    <source>
        <strain evidence="18 20">NBRC 0880</strain>
    </source>
</reference>
<dbReference type="CDD" id="cd20074">
    <property type="entry name" value="XPF_nuclease_Mus81"/>
    <property type="match status" value="1"/>
</dbReference>
<feature type="region of interest" description="Disordered" evidence="15">
    <location>
        <begin position="73"/>
        <end position="188"/>
    </location>
</feature>
<name>A0A0K3CNW7_RHOTO</name>
<evidence type="ECO:0000256" key="7">
    <source>
        <dbReference type="ARBA" id="ARBA00022763"/>
    </source>
</evidence>
<dbReference type="Proteomes" id="UP000199069">
    <property type="component" value="Unassembled WGS sequence"/>
</dbReference>
<dbReference type="GO" id="GO:0005634">
    <property type="term" value="C:nucleus"/>
    <property type="evidence" value="ECO:0007669"/>
    <property type="project" value="UniProtKB-SubCell"/>
</dbReference>
<keyword evidence="11 14" id="KW-0234">DNA repair</keyword>
<evidence type="ECO:0000256" key="12">
    <source>
        <dbReference type="ARBA" id="ARBA00023242"/>
    </source>
</evidence>
<dbReference type="InterPro" id="IPR047417">
    <property type="entry name" value="WHD_MUS81"/>
</dbReference>
<dbReference type="AlphaFoldDB" id="A0A0K3CNW7"/>
<dbReference type="PANTHER" id="PTHR13451:SF0">
    <property type="entry name" value="CROSSOVER JUNCTION ENDONUCLEASE MUS81"/>
    <property type="match status" value="1"/>
</dbReference>
<keyword evidence="19" id="KW-1185">Reference proteome</keyword>
<keyword evidence="9 14" id="KW-0460">Magnesium</keyword>
<evidence type="ECO:0000256" key="9">
    <source>
        <dbReference type="ARBA" id="ARBA00022842"/>
    </source>
</evidence>
<dbReference type="SMART" id="SM00891">
    <property type="entry name" value="ERCC4"/>
    <property type="match status" value="1"/>
</dbReference>
<organism evidence="17 19">
    <name type="scientific">Rhodotorula toruloides</name>
    <name type="common">Yeast</name>
    <name type="synonym">Rhodosporidium toruloides</name>
    <dbReference type="NCBI Taxonomy" id="5286"/>
    <lineage>
        <taxon>Eukaryota</taxon>
        <taxon>Fungi</taxon>
        <taxon>Dikarya</taxon>
        <taxon>Basidiomycota</taxon>
        <taxon>Pucciniomycotina</taxon>
        <taxon>Microbotryomycetes</taxon>
        <taxon>Sporidiobolales</taxon>
        <taxon>Sporidiobolaceae</taxon>
        <taxon>Rhodotorula</taxon>
    </lineage>
</organism>
<sequence>MPKVCGNPEWAEWVQELADRAEERGEKSSQTYKRAANALRSCPIPFTHPDDALQLVGVGPKIVQYLVGKVKAKCEKEGLPMPDRITSPTRPRVQKAPKKKRPSAPSSDGEVDPREARRQRLTKGNPALPPPGAIAFQAHPDGHEWNKPLPGQKTGKAPRAAAAGSDLENDEEEAGEGKGKGKGKGKAREYIPRQNSGAYAILLSLYKNASYDERQFWTTKSKIIEDGQDYSNTPFETGTAVRGGQVQGGQSFTYSAWSGMKTLTGKDLVVSDNKRPAKFALTPAGYALAEKLAPSAGIAVHARHPTSSAGHPSSSGPNPPSSSGPAPGASRPGLLPGLGRSRGSSSTGATTSGPSVGRSSFHASAPRQRQRTPPLFLEDSPPRANGAADEDEDPEFQAQMRAALELSRRESTAALSSERDDLFEGGARNGYISTSGKGLDGRKAASGIYAATAKHTVAAPVVKNVDTAFGYFYLTEDDARTLRRDEAETSQTDDGADLLFRIEYRADLLFRIEYRAAQDLHPMVRGLKKVAHLTRSEPLPGGMTKSGYIRERVSNSIAPGFPQKNRAAAAAVNGAKKEKAVEADAMSSLLGGYKAPEKRSKEAMYAAPPQVRHLGGSGAESGAKRGAASVADVLARFNSAAAGIADDPPVPPAASSSRPPTIRPAPASAAVGSSPKRPRLSASSILADAPRATSSTSTQKPLFASFDAPAASFAASASNGEPIINRHPLDPVRDHVASSSYTLTPFSPIVWPAGSFKVYLVVDSREGTREHGKRVELCEKIEREGVRVDGKMMPLGDMIWVAKKVDPATGRPAGGDDVVLDAIVERKRLDDLCTSIIDGRYVGQKFRLKDSGISHRIYLIEKYDVAAQYEKFGKQIWTCKSQLQVNDGFLVHESANMADTINWLKKRTQVMSEMYESQDLHIIPDSHIDRTSYLSLQHHLRQRSPATVHHTTYSSFCALNRPDAALTLRTQWASMIQRVSGVSAEKAVQFLGRWETPRQFWEEACGHELEVERENETLEAAAVGAKGKRQPKKRKAEDFVFEELDDGGTRGIKGKLGAKIWELFMAEGERYAS</sequence>
<evidence type="ECO:0000256" key="11">
    <source>
        <dbReference type="ARBA" id="ARBA00023204"/>
    </source>
</evidence>
<dbReference type="InterPro" id="IPR033309">
    <property type="entry name" value="Mus81"/>
</dbReference>
<dbReference type="OrthoDB" id="5963188at2759"/>
<keyword evidence="5 14" id="KW-0479">Metal-binding</keyword>
<evidence type="ECO:0000256" key="1">
    <source>
        <dbReference type="ARBA" id="ARBA00001946"/>
    </source>
</evidence>
<feature type="domain" description="ERCC4" evidence="16">
    <location>
        <begin position="759"/>
        <end position="864"/>
    </location>
</feature>
<dbReference type="GO" id="GO:0008821">
    <property type="term" value="F:crossover junction DNA endonuclease activity"/>
    <property type="evidence" value="ECO:0007669"/>
    <property type="project" value="UniProtKB-UniRule"/>
</dbReference>
<dbReference type="GO" id="GO:0000727">
    <property type="term" value="P:double-strand break repair via break-induced replication"/>
    <property type="evidence" value="ECO:0007669"/>
    <property type="project" value="UniProtKB-UniRule"/>
</dbReference>
<dbReference type="OMA" id="PGMLQMP"/>
<evidence type="ECO:0000256" key="3">
    <source>
        <dbReference type="ARBA" id="ARBA00010015"/>
    </source>
</evidence>
<feature type="region of interest" description="Disordered" evidence="15">
    <location>
        <begin position="303"/>
        <end position="394"/>
    </location>
</feature>
<feature type="compositionally biased region" description="Low complexity" evidence="15">
    <location>
        <begin position="305"/>
        <end position="316"/>
    </location>
</feature>
<dbReference type="GO" id="GO:0046872">
    <property type="term" value="F:metal ion binding"/>
    <property type="evidence" value="ECO:0007669"/>
    <property type="project" value="UniProtKB-UniRule"/>
</dbReference>
<comment type="cofactor">
    <cofactor evidence="1 14">
        <name>Mg(2+)</name>
        <dbReference type="ChEBI" id="CHEBI:18420"/>
    </cofactor>
</comment>